<accession>A0A2M8QE54</accession>
<dbReference type="Pfam" id="PF11563">
    <property type="entry name" value="Protoglobin"/>
    <property type="match status" value="1"/>
</dbReference>
<dbReference type="SUPFAM" id="SSF46458">
    <property type="entry name" value="Globin-like"/>
    <property type="match status" value="1"/>
</dbReference>
<evidence type="ECO:0000259" key="1">
    <source>
        <dbReference type="Pfam" id="PF11563"/>
    </source>
</evidence>
<dbReference type="EMBL" id="PGTN01000024">
    <property type="protein sequence ID" value="PJF48095.1"/>
    <property type="molecule type" value="Genomic_DNA"/>
</dbReference>
<reference evidence="2 3" key="1">
    <citation type="submission" date="2017-11" db="EMBL/GenBank/DDBJ databases">
        <title>Evolution of Phototrophy in the Chloroflexi Phylum Driven by Horizontal Gene Transfer.</title>
        <authorList>
            <person name="Ward L.M."/>
            <person name="Hemp J."/>
            <person name="Shih P.M."/>
            <person name="Mcglynn S.E."/>
            <person name="Fischer W."/>
        </authorList>
    </citation>
    <scope>NUCLEOTIDE SEQUENCE [LARGE SCALE GENOMIC DNA]</scope>
    <source>
        <strain evidence="2">JP3_7</strain>
    </source>
</reference>
<organism evidence="2 3">
    <name type="scientific">Candidatus Thermofonsia Clade 3 bacterium</name>
    <dbReference type="NCBI Taxonomy" id="2364212"/>
    <lineage>
        <taxon>Bacteria</taxon>
        <taxon>Bacillati</taxon>
        <taxon>Chloroflexota</taxon>
        <taxon>Candidatus Thermofontia</taxon>
        <taxon>Candidatus Thermofonsia Clade 3</taxon>
    </lineage>
</organism>
<name>A0A2M8QE54_9CHLR</name>
<dbReference type="CDD" id="cd12124">
    <property type="entry name" value="Pgbs"/>
    <property type="match status" value="1"/>
</dbReference>
<dbReference type="GO" id="GO:0019825">
    <property type="term" value="F:oxygen binding"/>
    <property type="evidence" value="ECO:0007669"/>
    <property type="project" value="InterPro"/>
</dbReference>
<protein>
    <submittedName>
        <fullName evidence="2">Protogloblin ApPgb</fullName>
    </submittedName>
</protein>
<dbReference type="InterPro" id="IPR009050">
    <property type="entry name" value="Globin-like_sf"/>
</dbReference>
<dbReference type="AlphaFoldDB" id="A0A2M8QE54"/>
<sequence>MTQTAIAGYTYGTPAVPRAPISLEEFEKIKTAVLFSDEDVKYLRMSRDVLADQIEAVLDVWYGFVASHPHLVYYFTDKATGAPLGDYLAAVRKRFGRWILDTASANYDQAWLDYQFEIGRRHHRSAKNKTDGARSVENVSYRYLPAFIYPITFTLKPFLAKKGHSPADVEGMYQAWLKSVIVQVILWSYPYVKAGDF</sequence>
<dbReference type="InterPro" id="IPR012102">
    <property type="entry name" value="Protoglobin"/>
</dbReference>
<dbReference type="Gene3D" id="1.10.490.10">
    <property type="entry name" value="Globins"/>
    <property type="match status" value="1"/>
</dbReference>
<dbReference type="InterPro" id="IPR012292">
    <property type="entry name" value="Globin/Proto"/>
</dbReference>
<comment type="caution">
    <text evidence="2">The sequence shown here is derived from an EMBL/GenBank/DDBJ whole genome shotgun (WGS) entry which is preliminary data.</text>
</comment>
<dbReference type="PIRSF" id="PIRSF014300">
    <property type="entry name" value="Protoglobin"/>
    <property type="match status" value="1"/>
</dbReference>
<dbReference type="GO" id="GO:0020037">
    <property type="term" value="F:heme binding"/>
    <property type="evidence" value="ECO:0007669"/>
    <property type="project" value="InterPro"/>
</dbReference>
<proteinExistence type="predicted"/>
<gene>
    <name evidence="2" type="ORF">CUN48_05180</name>
</gene>
<dbReference type="InterPro" id="IPR044398">
    <property type="entry name" value="Globin-sensor_dom"/>
</dbReference>
<dbReference type="Proteomes" id="UP000230790">
    <property type="component" value="Unassembled WGS sequence"/>
</dbReference>
<evidence type="ECO:0000313" key="3">
    <source>
        <dbReference type="Proteomes" id="UP000230790"/>
    </source>
</evidence>
<feature type="domain" description="Globin-sensor" evidence="1">
    <location>
        <begin position="24"/>
        <end position="195"/>
    </location>
</feature>
<evidence type="ECO:0000313" key="2">
    <source>
        <dbReference type="EMBL" id="PJF48095.1"/>
    </source>
</evidence>